<keyword evidence="1 3" id="KW-0853">WD repeat</keyword>
<reference evidence="7" key="1">
    <citation type="submission" date="2025-08" db="UniProtKB">
        <authorList>
            <consortium name="RefSeq"/>
        </authorList>
    </citation>
    <scope>IDENTIFICATION</scope>
</reference>
<proteinExistence type="predicted"/>
<feature type="domain" description="WDR36/Utp21 C-terminal" evidence="4">
    <location>
        <begin position="619"/>
        <end position="826"/>
    </location>
</feature>
<dbReference type="PROSITE" id="PS50082">
    <property type="entry name" value="WD_REPEATS_2"/>
    <property type="match status" value="3"/>
</dbReference>
<evidence type="ECO:0000313" key="6">
    <source>
        <dbReference type="Proteomes" id="UP000695022"/>
    </source>
</evidence>
<dbReference type="RefSeq" id="XP_014666285.1">
    <property type="nucleotide sequence ID" value="XM_014810799.1"/>
</dbReference>
<dbReference type="InterPro" id="IPR001680">
    <property type="entry name" value="WD40_rpt"/>
</dbReference>
<dbReference type="InterPro" id="IPR019775">
    <property type="entry name" value="WD40_repeat_CS"/>
</dbReference>
<dbReference type="PANTHER" id="PTHR22840:SF12">
    <property type="entry name" value="WD REPEAT-CONTAINING PROTEIN 36"/>
    <property type="match status" value="1"/>
</dbReference>
<dbReference type="InterPro" id="IPR007319">
    <property type="entry name" value="WDR36/Utp21_C"/>
</dbReference>
<dbReference type="InterPro" id="IPR036322">
    <property type="entry name" value="WD40_repeat_dom_sf"/>
</dbReference>
<evidence type="ECO:0000256" key="3">
    <source>
        <dbReference type="PROSITE-ProRule" id="PRU00221"/>
    </source>
</evidence>
<gene>
    <name evidence="7" type="primary">LOC106808197</name>
</gene>
<evidence type="ECO:0000313" key="7">
    <source>
        <dbReference type="RefSeq" id="XP_014666285.1"/>
    </source>
</evidence>
<dbReference type="Gene3D" id="2.130.10.10">
    <property type="entry name" value="YVTN repeat-like/Quinoprotein amine dehydrogenase"/>
    <property type="match status" value="2"/>
</dbReference>
<keyword evidence="2" id="KW-0677">Repeat</keyword>
<dbReference type="Proteomes" id="UP000695022">
    <property type="component" value="Unplaced"/>
</dbReference>
<organism evidence="6 7">
    <name type="scientific">Priapulus caudatus</name>
    <name type="common">Priapulid worm</name>
    <dbReference type="NCBI Taxonomy" id="37621"/>
    <lineage>
        <taxon>Eukaryota</taxon>
        <taxon>Metazoa</taxon>
        <taxon>Ecdysozoa</taxon>
        <taxon>Scalidophora</taxon>
        <taxon>Priapulida</taxon>
        <taxon>Priapulimorpha</taxon>
        <taxon>Priapulimorphida</taxon>
        <taxon>Priapulidae</taxon>
        <taxon>Priapulus</taxon>
    </lineage>
</organism>
<dbReference type="PANTHER" id="PTHR22840">
    <property type="entry name" value="WD REPEAT-CONTAINING PROTEIN 36"/>
    <property type="match status" value="1"/>
</dbReference>
<feature type="repeat" description="WD" evidence="3">
    <location>
        <begin position="200"/>
        <end position="231"/>
    </location>
</feature>
<dbReference type="PROSITE" id="PS50294">
    <property type="entry name" value="WD_REPEATS_REGION"/>
    <property type="match status" value="2"/>
</dbReference>
<dbReference type="SMART" id="SM00320">
    <property type="entry name" value="WD40"/>
    <property type="match status" value="10"/>
</dbReference>
<feature type="repeat" description="WD" evidence="3">
    <location>
        <begin position="490"/>
        <end position="531"/>
    </location>
</feature>
<evidence type="ECO:0000259" key="4">
    <source>
        <dbReference type="Pfam" id="PF04192"/>
    </source>
</evidence>
<feature type="repeat" description="WD" evidence="3">
    <location>
        <begin position="407"/>
        <end position="448"/>
    </location>
</feature>
<evidence type="ECO:0000256" key="1">
    <source>
        <dbReference type="ARBA" id="ARBA00022574"/>
    </source>
</evidence>
<evidence type="ECO:0000259" key="5">
    <source>
        <dbReference type="Pfam" id="PF25171"/>
    </source>
</evidence>
<dbReference type="InterPro" id="IPR015943">
    <property type="entry name" value="WD40/YVTN_repeat-like_dom_sf"/>
</dbReference>
<keyword evidence="6" id="KW-1185">Reference proteome</keyword>
<feature type="domain" description="WDR36/Utp21 N-terminal" evidence="5">
    <location>
        <begin position="1"/>
        <end position="234"/>
    </location>
</feature>
<sequence>MAVDTHLVFTACGKICRGFLRSRQVAHVYEGHEHDIILLLPFSKHLITIDAKSFLKLWDIQSHDVYLELSFDQKFFEITALVHPATYLNKLLLGSKQGTLQLWNLKTSKLLYTFAGWGSEVMVLEQAPAVDVVAVGLVSGDIVIHNIKYDETVMKFTQDWGAVTALTFRTDGHPILASGSTPGHIVMWDLEKKRLACQIEGAHSSAVTGMRCLPSEPLMVTSSADNSLKVWIFDLPDGGARILRHREGHSAPPNKLRFHDNDGEQILSAGQDSVLRLFSTVHDRHNRSLGRASSNKKLTKKQGLKLDEHMMPPVTDFASETVRESDWDNVVACHRGLAVATTWSTQRGSMGKHKLLHERFAEQGQRAVALVVTMSACGNFCLVGYSSGHADLFNVQSGLHRGSYGNPKAHDDAVRGVAIDGLNQVTVTAGGESTLKFWRFRAKDCLQVLQLSAAVSQIHFHRESAMLAVALDDFSVTVIDVDIRRVVRNFSGHAGRITDMAFSRDARWLVTACMDCTIRTWDLPTATLVDCFRVDSACTSLGFSPTGTFLVTAHVDDLGIYLWSNCTLYAHVSLRPLPVDIVPELVDLPTTLEPRSGEELEELPDSVEEEEVEEYKSPEQIADELVTLSLLPSSRWKNLTNLDLIRRRNKPKEPPKVPKAAPFFLPTVANVQGFEFATTDGAETSKDKGAASQAGKLNRLKPLSQFGSALEKAHTDAAYGALVDALKEMGPSAIDMELRELAPDGGGSIALMQAFLDLLHATFETRRNYELAQAYLALFLKVHADLIVEEAALAEKLQDVADIQQDTWRHLQLMFNESIGLVSYLKNTTL</sequence>
<dbReference type="PROSITE" id="PS00678">
    <property type="entry name" value="WD_REPEATS_1"/>
    <property type="match status" value="1"/>
</dbReference>
<protein>
    <submittedName>
        <fullName evidence="7">WD repeat-containing protein 36-like</fullName>
    </submittedName>
</protein>
<evidence type="ECO:0000256" key="2">
    <source>
        <dbReference type="ARBA" id="ARBA00022737"/>
    </source>
</evidence>
<dbReference type="Pfam" id="PF25171">
    <property type="entry name" value="Beta-prop_WDR36-Utp21_1st"/>
    <property type="match status" value="1"/>
</dbReference>
<dbReference type="Pfam" id="PF04192">
    <property type="entry name" value="Utp21"/>
    <property type="match status" value="1"/>
</dbReference>
<dbReference type="Pfam" id="PF25168">
    <property type="entry name" value="Beta-prop_WDR36-Utp21_2nd"/>
    <property type="match status" value="1"/>
</dbReference>
<name>A0ABM1E264_PRICU</name>
<dbReference type="SUPFAM" id="SSF50978">
    <property type="entry name" value="WD40 repeat-like"/>
    <property type="match status" value="2"/>
</dbReference>
<dbReference type="InterPro" id="IPR059157">
    <property type="entry name" value="WDR36-Utp21_N"/>
</dbReference>
<accession>A0ABM1E264</accession>
<dbReference type="GeneID" id="106808197"/>